<keyword evidence="3 4" id="KW-0808">Transferase</keyword>
<evidence type="ECO:0000259" key="6">
    <source>
        <dbReference type="Pfam" id="PF02885"/>
    </source>
</evidence>
<comment type="cofactor">
    <cofactor evidence="4">
        <name>Mg(2+)</name>
        <dbReference type="ChEBI" id="CHEBI:18420"/>
    </cofactor>
    <text evidence="4">Binds 2 magnesium ions per monomer.</text>
</comment>
<dbReference type="UniPathway" id="UPA00035">
    <property type="reaction ID" value="UER00041"/>
</dbReference>
<dbReference type="GO" id="GO:0000287">
    <property type="term" value="F:magnesium ion binding"/>
    <property type="evidence" value="ECO:0007669"/>
    <property type="project" value="UniProtKB-UniRule"/>
</dbReference>
<evidence type="ECO:0000256" key="1">
    <source>
        <dbReference type="ARBA" id="ARBA00022605"/>
    </source>
</evidence>
<evidence type="ECO:0000313" key="7">
    <source>
        <dbReference type="EMBL" id="HDM36000.1"/>
    </source>
</evidence>
<comment type="caution">
    <text evidence="4">Lacks conserved residue(s) required for the propagation of feature annotation.</text>
</comment>
<dbReference type="InterPro" id="IPR035902">
    <property type="entry name" value="Nuc_phospho_transferase"/>
</dbReference>
<sequence>MEKDFGRRIMDIIRGRNLTRQEAKDMFEKVLHDEVNEIQQGAFLAALVAKGETPEEIAGSWEAIYELDTVKVTPSVAPLVENCGTGMDPLKTFNISTTASVVGASCGVYMAKHGARAITSSCGAVDLLEAVGVDVECGVETVKRSIERAGIGIFNGMSPEVHPQALFRILSKIHFGTTLNIAGSLANPAKPEYGVRGVYSRDLIEPVLRVMREIGYRRAIVFHGLNHDGSRRMDEISTLGETFIGELHEDGELTYYTITPEDLGLERADEDTIRPFASREEAALNFVRILSGVEDGAREDIVAANTAPILYIMGKACDLRDGVLKAKEVINSGKPVDKLREWVSEQNRDPEVGRSRLEQVLRAANL</sequence>
<accession>A0A7C1B1T2</accession>
<evidence type="ECO:0000256" key="2">
    <source>
        <dbReference type="ARBA" id="ARBA00022676"/>
    </source>
</evidence>
<dbReference type="Gene3D" id="1.20.970.10">
    <property type="entry name" value="Transferase, Pyrimidine Nucleoside Phosphorylase, Chain C"/>
    <property type="match status" value="1"/>
</dbReference>
<comment type="catalytic activity">
    <reaction evidence="4">
        <text>N-(5-phospho-beta-D-ribosyl)anthranilate + diphosphate = 5-phospho-alpha-D-ribose 1-diphosphate + anthranilate</text>
        <dbReference type="Rhea" id="RHEA:11768"/>
        <dbReference type="ChEBI" id="CHEBI:16567"/>
        <dbReference type="ChEBI" id="CHEBI:18277"/>
        <dbReference type="ChEBI" id="CHEBI:33019"/>
        <dbReference type="ChEBI" id="CHEBI:58017"/>
        <dbReference type="EC" id="2.4.2.18"/>
    </reaction>
</comment>
<feature type="binding site" evidence="4">
    <location>
        <position position="84"/>
    </location>
    <ligand>
        <name>5-phospho-alpha-D-ribose 1-diphosphate</name>
        <dbReference type="ChEBI" id="CHEBI:58017"/>
    </ligand>
</feature>
<reference evidence="7" key="1">
    <citation type="journal article" date="2020" name="mSystems">
        <title>Genome- and Community-Level Interaction Insights into Carbon Utilization and Element Cycling Functions of Hydrothermarchaeota in Hydrothermal Sediment.</title>
        <authorList>
            <person name="Zhou Z."/>
            <person name="Liu Y."/>
            <person name="Xu W."/>
            <person name="Pan J."/>
            <person name="Luo Z.H."/>
            <person name="Li M."/>
        </authorList>
    </citation>
    <scope>NUCLEOTIDE SEQUENCE [LARGE SCALE GENOMIC DNA]</scope>
    <source>
        <strain evidence="7">HyVt-185</strain>
    </source>
</reference>
<dbReference type="InterPro" id="IPR000312">
    <property type="entry name" value="Glycosyl_Trfase_fam3"/>
</dbReference>
<feature type="binding site" evidence="4">
    <location>
        <position position="124"/>
    </location>
    <ligand>
        <name>5-phospho-alpha-D-ribose 1-diphosphate</name>
        <dbReference type="ChEBI" id="CHEBI:58017"/>
    </ligand>
</feature>
<dbReference type="SUPFAM" id="SSF52418">
    <property type="entry name" value="Nucleoside phosphorylase/phosphoribosyltransferase catalytic domain"/>
    <property type="match status" value="1"/>
</dbReference>
<comment type="subunit">
    <text evidence="4">Homodimer.</text>
</comment>
<feature type="binding site" evidence="4">
    <location>
        <position position="235"/>
    </location>
    <ligand>
        <name>Mg(2+)</name>
        <dbReference type="ChEBI" id="CHEBI:18420"/>
        <label>1</label>
    </ligand>
</feature>
<keyword evidence="4" id="KW-0822">Tryptophan biosynthesis</keyword>
<evidence type="ECO:0000256" key="4">
    <source>
        <dbReference type="HAMAP-Rule" id="MF_00211"/>
    </source>
</evidence>
<proteinExistence type="inferred from homology"/>
<dbReference type="AlphaFoldDB" id="A0A7C1B1T2"/>
<dbReference type="NCBIfam" id="TIGR01245">
    <property type="entry name" value="trpD"/>
    <property type="match status" value="1"/>
</dbReference>
<keyword evidence="4" id="KW-0479">Metal-binding</keyword>
<dbReference type="EMBL" id="DQZR01000078">
    <property type="protein sequence ID" value="HDM36000.1"/>
    <property type="molecule type" value="Genomic_DNA"/>
</dbReference>
<dbReference type="Pfam" id="PF00591">
    <property type="entry name" value="Glycos_transf_3"/>
    <property type="match status" value="1"/>
</dbReference>
<dbReference type="InterPro" id="IPR017459">
    <property type="entry name" value="Glycosyl_Trfase_fam3_N_dom"/>
</dbReference>
<dbReference type="Gene3D" id="3.40.1030.10">
    <property type="entry name" value="Nucleoside phosphorylase/phosphoribosyltransferase catalytic domain"/>
    <property type="match status" value="1"/>
</dbReference>
<dbReference type="GO" id="GO:0005829">
    <property type="term" value="C:cytosol"/>
    <property type="evidence" value="ECO:0007669"/>
    <property type="project" value="TreeGrafter"/>
</dbReference>
<keyword evidence="1 4" id="KW-0028">Amino-acid biosynthesis</keyword>
<dbReference type="GO" id="GO:0000162">
    <property type="term" value="P:L-tryptophan biosynthetic process"/>
    <property type="evidence" value="ECO:0007669"/>
    <property type="project" value="UniProtKB-UniRule"/>
</dbReference>
<gene>
    <name evidence="4 7" type="primary">trpD</name>
    <name evidence="7" type="ORF">ENG09_01915</name>
</gene>
<keyword evidence="4" id="KW-0460">Magnesium</keyword>
<feature type="binding site" evidence="4">
    <location>
        <position position="84"/>
    </location>
    <ligand>
        <name>anthranilate</name>
        <dbReference type="ChEBI" id="CHEBI:16567"/>
        <label>1</label>
    </ligand>
</feature>
<comment type="similarity">
    <text evidence="4">Belongs to the anthranilate phosphoribosyltransferase family.</text>
</comment>
<keyword evidence="4" id="KW-0057">Aromatic amino acid biosynthesis</keyword>
<feature type="binding site" evidence="4">
    <location>
        <begin position="112"/>
        <end position="120"/>
    </location>
    <ligand>
        <name>5-phospho-alpha-D-ribose 1-diphosphate</name>
        <dbReference type="ChEBI" id="CHEBI:58017"/>
    </ligand>
</feature>
<evidence type="ECO:0000259" key="5">
    <source>
        <dbReference type="Pfam" id="PF00591"/>
    </source>
</evidence>
<feature type="domain" description="Glycosyl transferase family 3" evidence="5">
    <location>
        <begin position="78"/>
        <end position="334"/>
    </location>
</feature>
<comment type="pathway">
    <text evidence="4">Amino-acid biosynthesis; L-tryptophan biosynthesis; L-tryptophan from chorismate: step 2/5.</text>
</comment>
<name>A0A7C1B1T2_9EURY</name>
<evidence type="ECO:0000256" key="3">
    <source>
        <dbReference type="ARBA" id="ARBA00022679"/>
    </source>
</evidence>
<dbReference type="PANTHER" id="PTHR43285:SF2">
    <property type="entry name" value="ANTHRANILATE PHOSPHORIBOSYLTRANSFERASE"/>
    <property type="match status" value="1"/>
</dbReference>
<organism evidence="7">
    <name type="scientific">Candidatus Syntropharchaeum butanivorans</name>
    <dbReference type="NCBI Taxonomy" id="1839936"/>
    <lineage>
        <taxon>Archaea</taxon>
        <taxon>Methanobacteriati</taxon>
        <taxon>Methanobacteriota</taxon>
        <taxon>Stenosarchaea group</taxon>
        <taxon>Methanomicrobia</taxon>
        <taxon>Methanosarcinales</taxon>
        <taxon>ANME-2 cluster</taxon>
        <taxon>Candidatus Syntropharchaeum</taxon>
    </lineage>
</organism>
<keyword evidence="2 4" id="KW-0328">Glycosyltransferase</keyword>
<dbReference type="Proteomes" id="UP000885863">
    <property type="component" value="Unassembled WGS sequence"/>
</dbReference>
<dbReference type="PANTHER" id="PTHR43285">
    <property type="entry name" value="ANTHRANILATE PHOSPHORIBOSYLTRANSFERASE"/>
    <property type="match status" value="1"/>
</dbReference>
<dbReference type="InterPro" id="IPR036320">
    <property type="entry name" value="Glycosyl_Trfase_fam3_N_dom_sf"/>
</dbReference>
<comment type="function">
    <text evidence="4">Catalyzes the transfer of the phosphoribosyl group of 5-phosphorylribose-1-pyrophosphate (PRPP) to anthranilate to yield N-(5'-phosphoribosyl)-anthranilate (PRA).</text>
</comment>
<dbReference type="Pfam" id="PF02885">
    <property type="entry name" value="Glycos_trans_3N"/>
    <property type="match status" value="1"/>
</dbReference>
<dbReference type="SUPFAM" id="SSF47648">
    <property type="entry name" value="Nucleoside phosphorylase/phosphoribosyltransferase N-terminal domain"/>
    <property type="match status" value="1"/>
</dbReference>
<feature type="binding site" evidence="4">
    <location>
        <position position="96"/>
    </location>
    <ligand>
        <name>Mg(2+)</name>
        <dbReference type="ChEBI" id="CHEBI:18420"/>
        <label>1</label>
    </ligand>
</feature>
<protein>
    <recommendedName>
        <fullName evidence="4">Anthranilate phosphoribosyltransferase</fullName>
        <ecNumber evidence="4">2.4.2.18</ecNumber>
    </recommendedName>
</protein>
<feature type="binding site" evidence="4">
    <location>
        <position position="234"/>
    </location>
    <ligand>
        <name>Mg(2+)</name>
        <dbReference type="ChEBI" id="CHEBI:18420"/>
        <label>2</label>
    </ligand>
</feature>
<feature type="binding site" evidence="4">
    <location>
        <position position="235"/>
    </location>
    <ligand>
        <name>Mg(2+)</name>
        <dbReference type="ChEBI" id="CHEBI:18420"/>
        <label>2</label>
    </ligand>
</feature>
<dbReference type="GO" id="GO:0004048">
    <property type="term" value="F:anthranilate phosphoribosyltransferase activity"/>
    <property type="evidence" value="ECO:0007669"/>
    <property type="project" value="UniProtKB-UniRule"/>
</dbReference>
<comment type="caution">
    <text evidence="7">The sequence shown here is derived from an EMBL/GenBank/DDBJ whole genome shotgun (WGS) entry which is preliminary data.</text>
</comment>
<feature type="domain" description="Glycosyl transferase family 3 N-terminal" evidence="6">
    <location>
        <begin position="11"/>
        <end position="66"/>
    </location>
</feature>
<dbReference type="HAMAP" id="MF_00211">
    <property type="entry name" value="TrpD"/>
    <property type="match status" value="1"/>
</dbReference>
<feature type="binding site" evidence="4">
    <location>
        <position position="92"/>
    </location>
    <ligand>
        <name>5-phospho-alpha-D-ribose 1-diphosphate</name>
        <dbReference type="ChEBI" id="CHEBI:58017"/>
    </ligand>
</feature>
<dbReference type="InterPro" id="IPR005940">
    <property type="entry name" value="Anthranilate_Pribosyl_Tfrase"/>
</dbReference>
<dbReference type="EC" id="2.4.2.18" evidence="4"/>
<feature type="binding site" evidence="4">
    <location>
        <begin position="94"/>
        <end position="97"/>
    </location>
    <ligand>
        <name>5-phospho-alpha-D-ribose 1-diphosphate</name>
        <dbReference type="ChEBI" id="CHEBI:58017"/>
    </ligand>
</feature>